<dbReference type="Pfam" id="PF13424">
    <property type="entry name" value="TPR_12"/>
    <property type="match status" value="2"/>
</dbReference>
<dbReference type="PANTHER" id="PTHR45641">
    <property type="entry name" value="TETRATRICOPEPTIDE REPEAT PROTEIN (AFU_ORTHOLOGUE AFUA_6G03870)"/>
    <property type="match status" value="1"/>
</dbReference>
<evidence type="ECO:0008006" key="6">
    <source>
        <dbReference type="Google" id="ProtNLM"/>
    </source>
</evidence>
<keyword evidence="1" id="KW-0677">Repeat</keyword>
<name>A0AAD2CUV3_9STRA</name>
<organism evidence="4 5">
    <name type="scientific">Cylindrotheca closterium</name>
    <dbReference type="NCBI Taxonomy" id="2856"/>
    <lineage>
        <taxon>Eukaryota</taxon>
        <taxon>Sar</taxon>
        <taxon>Stramenopiles</taxon>
        <taxon>Ochrophyta</taxon>
        <taxon>Bacillariophyta</taxon>
        <taxon>Bacillariophyceae</taxon>
        <taxon>Bacillariophycidae</taxon>
        <taxon>Bacillariales</taxon>
        <taxon>Bacillariaceae</taxon>
        <taxon>Cylindrotheca</taxon>
    </lineage>
</organism>
<evidence type="ECO:0000256" key="3">
    <source>
        <dbReference type="PROSITE-ProRule" id="PRU00339"/>
    </source>
</evidence>
<dbReference type="EMBL" id="CAKOGP040001668">
    <property type="protein sequence ID" value="CAJ1946385.1"/>
    <property type="molecule type" value="Genomic_DNA"/>
</dbReference>
<feature type="repeat" description="TPR" evidence="3">
    <location>
        <begin position="52"/>
        <end position="85"/>
    </location>
</feature>
<dbReference type="Proteomes" id="UP001295423">
    <property type="component" value="Unassembled WGS sequence"/>
</dbReference>
<sequence length="254" mass="28229">MEDNKPDSAEKLLNKGLLYFDQGNYQKAKGLLERALQIQTKELGEDDPAAVALTLNHIGTVLREEGSFNEAMKKYFRALAIRVKKVGEKHIGTADNFEGIGTVFLRLGKNKKAEEMFRKALDTKLEILPKTHSEVATLQALRLEGLALKKQGDSEKAIQLFSKALDIYEKIYTNTHPNPAAVYMSSSALCVDIAAAKETISAVKVEEGLLEDGIAASAEALKIRRRMLGDDHIDTKARLEAHRSLLNRLLENRI</sequence>
<evidence type="ECO:0000313" key="4">
    <source>
        <dbReference type="EMBL" id="CAJ1946385.1"/>
    </source>
</evidence>
<dbReference type="InterPro" id="IPR011990">
    <property type="entry name" value="TPR-like_helical_dom_sf"/>
</dbReference>
<keyword evidence="5" id="KW-1185">Reference proteome</keyword>
<feature type="repeat" description="TPR" evidence="3">
    <location>
        <begin position="138"/>
        <end position="171"/>
    </location>
</feature>
<dbReference type="PROSITE" id="PS50005">
    <property type="entry name" value="TPR"/>
    <property type="match status" value="4"/>
</dbReference>
<proteinExistence type="predicted"/>
<evidence type="ECO:0000256" key="1">
    <source>
        <dbReference type="ARBA" id="ARBA00022737"/>
    </source>
</evidence>
<evidence type="ECO:0000256" key="2">
    <source>
        <dbReference type="ARBA" id="ARBA00022803"/>
    </source>
</evidence>
<dbReference type="SUPFAM" id="SSF48452">
    <property type="entry name" value="TPR-like"/>
    <property type="match status" value="2"/>
</dbReference>
<dbReference type="PANTHER" id="PTHR45641:SF19">
    <property type="entry name" value="NEPHROCYSTIN-3"/>
    <property type="match status" value="1"/>
</dbReference>
<accession>A0AAD2CUV3</accession>
<gene>
    <name evidence="4" type="ORF">CYCCA115_LOCUS10529</name>
</gene>
<dbReference type="SMART" id="SM00028">
    <property type="entry name" value="TPR"/>
    <property type="match status" value="4"/>
</dbReference>
<dbReference type="Gene3D" id="1.25.40.10">
    <property type="entry name" value="Tetratricopeptide repeat domain"/>
    <property type="match status" value="2"/>
</dbReference>
<dbReference type="AlphaFoldDB" id="A0AAD2CUV3"/>
<comment type="caution">
    <text evidence="4">The sequence shown here is derived from an EMBL/GenBank/DDBJ whole genome shotgun (WGS) entry which is preliminary data.</text>
</comment>
<feature type="repeat" description="TPR" evidence="3">
    <location>
        <begin position="9"/>
        <end position="42"/>
    </location>
</feature>
<dbReference type="Pfam" id="PF13181">
    <property type="entry name" value="TPR_8"/>
    <property type="match status" value="1"/>
</dbReference>
<reference evidence="4" key="1">
    <citation type="submission" date="2023-08" db="EMBL/GenBank/DDBJ databases">
        <authorList>
            <person name="Audoor S."/>
            <person name="Bilcke G."/>
        </authorList>
    </citation>
    <scope>NUCLEOTIDE SEQUENCE</scope>
</reference>
<feature type="repeat" description="TPR" evidence="3">
    <location>
        <begin position="94"/>
        <end position="127"/>
    </location>
</feature>
<dbReference type="InterPro" id="IPR019734">
    <property type="entry name" value="TPR_rpt"/>
</dbReference>
<keyword evidence="2 3" id="KW-0802">TPR repeat</keyword>
<evidence type="ECO:0000313" key="5">
    <source>
        <dbReference type="Proteomes" id="UP001295423"/>
    </source>
</evidence>
<dbReference type="Pfam" id="PF13374">
    <property type="entry name" value="TPR_10"/>
    <property type="match status" value="1"/>
</dbReference>
<protein>
    <recommendedName>
        <fullName evidence="6">Kinesin light chain</fullName>
    </recommendedName>
</protein>